<reference evidence="2" key="1">
    <citation type="submission" date="2020-10" db="EMBL/GenBank/DDBJ databases">
        <authorList>
            <person name="Gilroy R."/>
        </authorList>
    </citation>
    <scope>NUCLEOTIDE SEQUENCE</scope>
    <source>
        <strain evidence="2">ChiW25-3613</strain>
    </source>
</reference>
<evidence type="ECO:0000313" key="2">
    <source>
        <dbReference type="EMBL" id="HIR39670.1"/>
    </source>
</evidence>
<feature type="transmembrane region" description="Helical" evidence="1">
    <location>
        <begin position="74"/>
        <end position="97"/>
    </location>
</feature>
<feature type="transmembrane region" description="Helical" evidence="1">
    <location>
        <begin position="12"/>
        <end position="32"/>
    </location>
</feature>
<dbReference type="EMBL" id="DVHB01000080">
    <property type="protein sequence ID" value="HIR39670.1"/>
    <property type="molecule type" value="Genomic_DNA"/>
</dbReference>
<name>A0A9D1AGK8_9FIRM</name>
<dbReference type="AlphaFoldDB" id="A0A9D1AGK8"/>
<keyword evidence="1" id="KW-0812">Transmembrane</keyword>
<reference evidence="2" key="2">
    <citation type="journal article" date="2021" name="PeerJ">
        <title>Extensive microbial diversity within the chicken gut microbiome revealed by metagenomics and culture.</title>
        <authorList>
            <person name="Gilroy R."/>
            <person name="Ravi A."/>
            <person name="Getino M."/>
            <person name="Pursley I."/>
            <person name="Horton D.L."/>
            <person name="Alikhan N.F."/>
            <person name="Baker D."/>
            <person name="Gharbi K."/>
            <person name="Hall N."/>
            <person name="Watson M."/>
            <person name="Adriaenssens E.M."/>
            <person name="Foster-Nyarko E."/>
            <person name="Jarju S."/>
            <person name="Secka A."/>
            <person name="Antonio M."/>
            <person name="Oren A."/>
            <person name="Chaudhuri R.R."/>
            <person name="La Ragione R."/>
            <person name="Hildebrand F."/>
            <person name="Pallen M.J."/>
        </authorList>
    </citation>
    <scope>NUCLEOTIDE SEQUENCE</scope>
    <source>
        <strain evidence="2">ChiW25-3613</strain>
    </source>
</reference>
<accession>A0A9D1AGK8</accession>
<dbReference type="Proteomes" id="UP000824179">
    <property type="component" value="Unassembled WGS sequence"/>
</dbReference>
<feature type="transmembrane region" description="Helical" evidence="1">
    <location>
        <begin position="44"/>
        <end position="67"/>
    </location>
</feature>
<proteinExistence type="predicted"/>
<keyword evidence="1" id="KW-0472">Membrane</keyword>
<gene>
    <name evidence="2" type="ORF">IAB90_04725</name>
</gene>
<sequence>MGDKKGNGGFALLCCFIALGVSAVIAFITYLLPIVSDVTVGDNVMNILDIVLSVVTLLGLAFGAFAFAGRHGGFVKVLTALFVLVFVVAIVLMIVGII</sequence>
<evidence type="ECO:0000256" key="1">
    <source>
        <dbReference type="SAM" id="Phobius"/>
    </source>
</evidence>
<organism evidence="2 3">
    <name type="scientific">Candidatus Coproplasma stercoripullorum</name>
    <dbReference type="NCBI Taxonomy" id="2840751"/>
    <lineage>
        <taxon>Bacteria</taxon>
        <taxon>Bacillati</taxon>
        <taxon>Bacillota</taxon>
        <taxon>Clostridia</taxon>
        <taxon>Eubacteriales</taxon>
        <taxon>Candidatus Coproplasma</taxon>
    </lineage>
</organism>
<evidence type="ECO:0000313" key="3">
    <source>
        <dbReference type="Proteomes" id="UP000824179"/>
    </source>
</evidence>
<keyword evidence="1" id="KW-1133">Transmembrane helix</keyword>
<protein>
    <submittedName>
        <fullName evidence="2">Uncharacterized protein</fullName>
    </submittedName>
</protein>
<comment type="caution">
    <text evidence="2">The sequence shown here is derived from an EMBL/GenBank/DDBJ whole genome shotgun (WGS) entry which is preliminary data.</text>
</comment>